<gene>
    <name evidence="1" type="ORF">L1987_75897</name>
</gene>
<evidence type="ECO:0000313" key="1">
    <source>
        <dbReference type="EMBL" id="KAI3705658.1"/>
    </source>
</evidence>
<sequence length="449" mass="49929">MTNMVCSGSDVQVKEAVLITPSDPTPSHVLRLSAIDSQLFLRFTVEYLLIYRPPQRAADQSVIAARLKDVLARALVPYYPLAGRVRARADGSCLEVVCRGQGAVFVESTGEYSVSDFERAPRCVTEWRNLLALEVTDVLNGAPPLVMQLTWLSDGSAALGVGFSHCVCDGIGSVKFLKYFAELAVGCWYDTVYRQPAEFKPNPLWERQLLDPILPYRLQTSHHPEFNRVPDLCKFLTRFNRDQLTPTSTTFHESRINKLKSHVSSTSQLDISILTSFEVLSAHIWRSWAQALNFPPQQTLKLLFSINIRNRVKPSLPNDYYGNAIVLGCALTTANQLTENGLGYATELIREAKNRVDDGFVREVVDSVSLTRASQVPDSVGVLILSQWSKVGLESVDFGLGTPVQVSPVCTDKYCILLPVQDHSRSVKSMLAVPSVAVGRYEHLIRTLE</sequence>
<comment type="caution">
    <text evidence="1">The sequence shown here is derived from an EMBL/GenBank/DDBJ whole genome shotgun (WGS) entry which is preliminary data.</text>
</comment>
<accession>A0ACB9A712</accession>
<evidence type="ECO:0000313" key="2">
    <source>
        <dbReference type="Proteomes" id="UP001056120"/>
    </source>
</evidence>
<keyword evidence="2" id="KW-1185">Reference proteome</keyword>
<dbReference type="Proteomes" id="UP001056120">
    <property type="component" value="Linkage Group LG25"/>
</dbReference>
<name>A0ACB9A712_9ASTR</name>
<proteinExistence type="predicted"/>
<reference evidence="1 2" key="2">
    <citation type="journal article" date="2022" name="Mol. Ecol. Resour.">
        <title>The genomes of chicory, endive, great burdock and yacon provide insights into Asteraceae paleo-polyploidization history and plant inulin production.</title>
        <authorList>
            <person name="Fan W."/>
            <person name="Wang S."/>
            <person name="Wang H."/>
            <person name="Wang A."/>
            <person name="Jiang F."/>
            <person name="Liu H."/>
            <person name="Zhao H."/>
            <person name="Xu D."/>
            <person name="Zhang Y."/>
        </authorList>
    </citation>
    <scope>NUCLEOTIDE SEQUENCE [LARGE SCALE GENOMIC DNA]</scope>
    <source>
        <strain evidence="2">cv. Yunnan</strain>
        <tissue evidence="1">Leaves</tissue>
    </source>
</reference>
<reference evidence="2" key="1">
    <citation type="journal article" date="2022" name="Mol. Ecol. Resour.">
        <title>The genomes of chicory, endive, great burdock and yacon provide insights into Asteraceae palaeo-polyploidization history and plant inulin production.</title>
        <authorList>
            <person name="Fan W."/>
            <person name="Wang S."/>
            <person name="Wang H."/>
            <person name="Wang A."/>
            <person name="Jiang F."/>
            <person name="Liu H."/>
            <person name="Zhao H."/>
            <person name="Xu D."/>
            <person name="Zhang Y."/>
        </authorList>
    </citation>
    <scope>NUCLEOTIDE SEQUENCE [LARGE SCALE GENOMIC DNA]</scope>
    <source>
        <strain evidence="2">cv. Yunnan</strain>
    </source>
</reference>
<protein>
    <submittedName>
        <fullName evidence="1">Uncharacterized protein</fullName>
    </submittedName>
</protein>
<dbReference type="EMBL" id="CM042042">
    <property type="protein sequence ID" value="KAI3705658.1"/>
    <property type="molecule type" value="Genomic_DNA"/>
</dbReference>
<organism evidence="1 2">
    <name type="scientific">Smallanthus sonchifolius</name>
    <dbReference type="NCBI Taxonomy" id="185202"/>
    <lineage>
        <taxon>Eukaryota</taxon>
        <taxon>Viridiplantae</taxon>
        <taxon>Streptophyta</taxon>
        <taxon>Embryophyta</taxon>
        <taxon>Tracheophyta</taxon>
        <taxon>Spermatophyta</taxon>
        <taxon>Magnoliopsida</taxon>
        <taxon>eudicotyledons</taxon>
        <taxon>Gunneridae</taxon>
        <taxon>Pentapetalae</taxon>
        <taxon>asterids</taxon>
        <taxon>campanulids</taxon>
        <taxon>Asterales</taxon>
        <taxon>Asteraceae</taxon>
        <taxon>Asteroideae</taxon>
        <taxon>Heliantheae alliance</taxon>
        <taxon>Millerieae</taxon>
        <taxon>Smallanthus</taxon>
    </lineage>
</organism>